<comment type="caution">
    <text evidence="1">The sequence shown here is derived from an EMBL/GenBank/DDBJ whole genome shotgun (WGS) entry which is preliminary data.</text>
</comment>
<dbReference type="Gene3D" id="3.30.450.40">
    <property type="match status" value="1"/>
</dbReference>
<dbReference type="Proteomes" id="UP001500552">
    <property type="component" value="Unassembled WGS sequence"/>
</dbReference>
<dbReference type="EMBL" id="BAABHC010000002">
    <property type="protein sequence ID" value="GAA4424765.1"/>
    <property type="molecule type" value="Genomic_DNA"/>
</dbReference>
<dbReference type="InterPro" id="IPR029016">
    <property type="entry name" value="GAF-like_dom_sf"/>
</dbReference>
<dbReference type="SUPFAM" id="SSF55781">
    <property type="entry name" value="GAF domain-like"/>
    <property type="match status" value="1"/>
</dbReference>
<keyword evidence="2" id="KW-1185">Reference proteome</keyword>
<accession>A0ABP8L9J3</accession>
<gene>
    <name evidence="1" type="ORF">GCM10023188_04960</name>
</gene>
<organism evidence="1 2">
    <name type="scientific">Pontibacter saemangeumensis</name>
    <dbReference type="NCBI Taxonomy" id="1084525"/>
    <lineage>
        <taxon>Bacteria</taxon>
        <taxon>Pseudomonadati</taxon>
        <taxon>Bacteroidota</taxon>
        <taxon>Cytophagia</taxon>
        <taxon>Cytophagales</taxon>
        <taxon>Hymenobacteraceae</taxon>
        <taxon>Pontibacter</taxon>
    </lineage>
</organism>
<dbReference type="RefSeq" id="WP_345156568.1">
    <property type="nucleotide sequence ID" value="NZ_BAABHC010000002.1"/>
</dbReference>
<name>A0ABP8L9J3_9BACT</name>
<evidence type="ECO:0008006" key="3">
    <source>
        <dbReference type="Google" id="ProtNLM"/>
    </source>
</evidence>
<reference evidence="2" key="1">
    <citation type="journal article" date="2019" name="Int. J. Syst. Evol. Microbiol.">
        <title>The Global Catalogue of Microorganisms (GCM) 10K type strain sequencing project: providing services to taxonomists for standard genome sequencing and annotation.</title>
        <authorList>
            <consortium name="The Broad Institute Genomics Platform"/>
            <consortium name="The Broad Institute Genome Sequencing Center for Infectious Disease"/>
            <person name="Wu L."/>
            <person name="Ma J."/>
        </authorList>
    </citation>
    <scope>NUCLEOTIDE SEQUENCE [LARGE SCALE GENOMIC DNA]</scope>
    <source>
        <strain evidence="2">JCM 17926</strain>
    </source>
</reference>
<evidence type="ECO:0000313" key="1">
    <source>
        <dbReference type="EMBL" id="GAA4424765.1"/>
    </source>
</evidence>
<proteinExistence type="predicted"/>
<sequence>MEYRFIHHWQYEPGEEENKILGSAIALSSQARNENFLSEIAAFISEQTGVKYVSIGLLSDDKEHIHTCAFLRDREVLENITYSLKGTPCDDVLTQRFCYFPLNVAQNFPEDKEIHDLQIDSYLGSLLLSEASEPIGLVALMDVKPIENAAFAEHLIMVLSPAIEEELNRLKF</sequence>
<protein>
    <recommendedName>
        <fullName evidence="3">GAF domain-containing protein</fullName>
    </recommendedName>
</protein>
<evidence type="ECO:0000313" key="2">
    <source>
        <dbReference type="Proteomes" id="UP001500552"/>
    </source>
</evidence>